<name>A0AAV9SJ27_9TELE</name>
<feature type="compositionally biased region" description="Basic and acidic residues" evidence="1">
    <location>
        <begin position="104"/>
        <end position="113"/>
    </location>
</feature>
<evidence type="ECO:0000313" key="3">
    <source>
        <dbReference type="Proteomes" id="UP001311232"/>
    </source>
</evidence>
<accession>A0AAV9SJ27</accession>
<proteinExistence type="predicted"/>
<dbReference type="EMBL" id="JAHHUM010000310">
    <property type="protein sequence ID" value="KAK5621281.1"/>
    <property type="molecule type" value="Genomic_DNA"/>
</dbReference>
<reference evidence="2 3" key="1">
    <citation type="submission" date="2021-06" db="EMBL/GenBank/DDBJ databases">
        <authorList>
            <person name="Palmer J.M."/>
        </authorList>
    </citation>
    <scope>NUCLEOTIDE SEQUENCE [LARGE SCALE GENOMIC DNA]</scope>
    <source>
        <strain evidence="2 3">MEX-2019</strain>
        <tissue evidence="2">Muscle</tissue>
    </source>
</reference>
<evidence type="ECO:0000256" key="1">
    <source>
        <dbReference type="SAM" id="MobiDB-lite"/>
    </source>
</evidence>
<feature type="region of interest" description="Disordered" evidence="1">
    <location>
        <begin position="34"/>
        <end position="113"/>
    </location>
</feature>
<organism evidence="2 3">
    <name type="scientific">Crenichthys baileyi</name>
    <name type="common">White River springfish</name>
    <dbReference type="NCBI Taxonomy" id="28760"/>
    <lineage>
        <taxon>Eukaryota</taxon>
        <taxon>Metazoa</taxon>
        <taxon>Chordata</taxon>
        <taxon>Craniata</taxon>
        <taxon>Vertebrata</taxon>
        <taxon>Euteleostomi</taxon>
        <taxon>Actinopterygii</taxon>
        <taxon>Neopterygii</taxon>
        <taxon>Teleostei</taxon>
        <taxon>Neoteleostei</taxon>
        <taxon>Acanthomorphata</taxon>
        <taxon>Ovalentaria</taxon>
        <taxon>Atherinomorphae</taxon>
        <taxon>Cyprinodontiformes</taxon>
        <taxon>Goodeidae</taxon>
        <taxon>Crenichthys</taxon>
    </lineage>
</organism>
<dbReference type="Proteomes" id="UP001311232">
    <property type="component" value="Unassembled WGS sequence"/>
</dbReference>
<sequence>MEEPTHCRQMGSHFQDIQQLLVMKDELPAVKQNWRPSLDQEDLNPPQIKEEEEDTEIMQFKFDPVSVKREDDEGDTQISKLHHNQTEENRLSAGPDEFLESDIEDKTSDSQLH</sequence>
<protein>
    <submittedName>
        <fullName evidence="2">Uncharacterized protein</fullName>
    </submittedName>
</protein>
<evidence type="ECO:0000313" key="2">
    <source>
        <dbReference type="EMBL" id="KAK5621281.1"/>
    </source>
</evidence>
<comment type="caution">
    <text evidence="2">The sequence shown here is derived from an EMBL/GenBank/DDBJ whole genome shotgun (WGS) entry which is preliminary data.</text>
</comment>
<keyword evidence="3" id="KW-1185">Reference proteome</keyword>
<gene>
    <name evidence="2" type="ORF">CRENBAI_010527</name>
</gene>
<dbReference type="AlphaFoldDB" id="A0AAV9SJ27"/>